<gene>
    <name evidence="10" type="ORF">H9867_02845</name>
</gene>
<evidence type="ECO:0000256" key="6">
    <source>
        <dbReference type="ARBA" id="ARBA00023136"/>
    </source>
</evidence>
<evidence type="ECO:0000256" key="3">
    <source>
        <dbReference type="ARBA" id="ARBA00022679"/>
    </source>
</evidence>
<keyword evidence="3" id="KW-0808">Transferase</keyword>
<evidence type="ECO:0000313" key="11">
    <source>
        <dbReference type="Proteomes" id="UP000824189"/>
    </source>
</evidence>
<proteinExistence type="inferred from homology"/>
<evidence type="ECO:0000256" key="1">
    <source>
        <dbReference type="ARBA" id="ARBA00004651"/>
    </source>
</evidence>
<evidence type="ECO:0000313" key="10">
    <source>
        <dbReference type="EMBL" id="HIW95415.1"/>
    </source>
</evidence>
<dbReference type="EMBL" id="DXFZ01000036">
    <property type="protein sequence ID" value="HIW95415.1"/>
    <property type="molecule type" value="Genomic_DNA"/>
</dbReference>
<dbReference type="InterPro" id="IPR018584">
    <property type="entry name" value="GT87"/>
</dbReference>
<feature type="transmembrane region" description="Helical" evidence="9">
    <location>
        <begin position="278"/>
        <end position="297"/>
    </location>
</feature>
<evidence type="ECO:0000256" key="7">
    <source>
        <dbReference type="ARBA" id="ARBA00024033"/>
    </source>
</evidence>
<evidence type="ECO:0000256" key="8">
    <source>
        <dbReference type="SAM" id="MobiDB-lite"/>
    </source>
</evidence>
<feature type="transmembrane region" description="Helical" evidence="9">
    <location>
        <begin position="168"/>
        <end position="190"/>
    </location>
</feature>
<dbReference type="GO" id="GO:0016758">
    <property type="term" value="F:hexosyltransferase activity"/>
    <property type="evidence" value="ECO:0007669"/>
    <property type="project" value="InterPro"/>
</dbReference>
<dbReference type="GO" id="GO:0005886">
    <property type="term" value="C:plasma membrane"/>
    <property type="evidence" value="ECO:0007669"/>
    <property type="project" value="UniProtKB-SubCell"/>
</dbReference>
<feature type="compositionally biased region" description="Basic residues" evidence="8">
    <location>
        <begin position="498"/>
        <end position="508"/>
    </location>
</feature>
<reference evidence="10" key="2">
    <citation type="submission" date="2021-04" db="EMBL/GenBank/DDBJ databases">
        <authorList>
            <person name="Gilroy R."/>
        </authorList>
    </citation>
    <scope>NUCLEOTIDE SEQUENCE</scope>
    <source>
        <strain evidence="10">4376</strain>
    </source>
</reference>
<dbReference type="InterPro" id="IPR016570">
    <property type="entry name" value="UCP010361"/>
</dbReference>
<comment type="similarity">
    <text evidence="7">Belongs to the glycosyltransferase 87 family.</text>
</comment>
<reference evidence="10" key="1">
    <citation type="journal article" date="2021" name="PeerJ">
        <title>Extensive microbial diversity within the chicken gut microbiome revealed by metagenomics and culture.</title>
        <authorList>
            <person name="Gilroy R."/>
            <person name="Ravi A."/>
            <person name="Getino M."/>
            <person name="Pursley I."/>
            <person name="Horton D.L."/>
            <person name="Alikhan N.F."/>
            <person name="Baker D."/>
            <person name="Gharbi K."/>
            <person name="Hall N."/>
            <person name="Watson M."/>
            <person name="Adriaenssens E.M."/>
            <person name="Foster-Nyarko E."/>
            <person name="Jarju S."/>
            <person name="Secka A."/>
            <person name="Antonio M."/>
            <person name="Oren A."/>
            <person name="Chaudhuri R.R."/>
            <person name="La Ragione R."/>
            <person name="Hildebrand F."/>
            <person name="Pallen M.J."/>
        </authorList>
    </citation>
    <scope>NUCLEOTIDE SEQUENCE</scope>
    <source>
        <strain evidence="10">4376</strain>
    </source>
</reference>
<evidence type="ECO:0000256" key="4">
    <source>
        <dbReference type="ARBA" id="ARBA00022692"/>
    </source>
</evidence>
<organism evidence="10 11">
    <name type="scientific">Candidatus Corynebacterium gallistercoris</name>
    <dbReference type="NCBI Taxonomy" id="2838530"/>
    <lineage>
        <taxon>Bacteria</taxon>
        <taxon>Bacillati</taxon>
        <taxon>Actinomycetota</taxon>
        <taxon>Actinomycetes</taxon>
        <taxon>Mycobacteriales</taxon>
        <taxon>Corynebacteriaceae</taxon>
        <taxon>Corynebacterium</taxon>
    </lineage>
</organism>
<feature type="transmembrane region" description="Helical" evidence="9">
    <location>
        <begin position="202"/>
        <end position="231"/>
    </location>
</feature>
<evidence type="ECO:0000256" key="5">
    <source>
        <dbReference type="ARBA" id="ARBA00022989"/>
    </source>
</evidence>
<keyword evidence="6 9" id="KW-0472">Membrane</keyword>
<feature type="transmembrane region" description="Helical" evidence="9">
    <location>
        <begin position="243"/>
        <end position="266"/>
    </location>
</feature>
<feature type="region of interest" description="Disordered" evidence="8">
    <location>
        <begin position="484"/>
        <end position="508"/>
    </location>
</feature>
<keyword evidence="2" id="KW-1003">Cell membrane</keyword>
<keyword evidence="4 9" id="KW-0812">Transmembrane</keyword>
<feature type="transmembrane region" description="Helical" evidence="9">
    <location>
        <begin position="48"/>
        <end position="67"/>
    </location>
</feature>
<dbReference type="Proteomes" id="UP000824189">
    <property type="component" value="Unassembled WGS sequence"/>
</dbReference>
<dbReference type="PIRSF" id="PIRSF010361">
    <property type="entry name" value="UCP010361"/>
    <property type="match status" value="1"/>
</dbReference>
<protein>
    <submittedName>
        <fullName evidence="10">DUF2029 domain-containing protein</fullName>
    </submittedName>
</protein>
<feature type="transmembrane region" description="Helical" evidence="9">
    <location>
        <begin position="346"/>
        <end position="367"/>
    </location>
</feature>
<feature type="transmembrane region" description="Helical" evidence="9">
    <location>
        <begin position="373"/>
        <end position="392"/>
    </location>
</feature>
<name>A0A9D1UQW1_9CORY</name>
<sequence>MESSTPNHPHNNTSRVLPSATEPMARGFIRFLGGPPGRHALIGRARSFTPLRVLLITAAAFLSLGWIQKSNCIRTAVGRPAGTEPTVDWGGYRQYTSACYSDAITLYSSRGLDELHFPYLYSWVDESGITRYMEYPVLSGLYQWVIAVITKPVGHAWEALGLPAAAPVAIYFGVNAVALSAAWMVTVALVAKLAGNRIWDGLLVAASPLVIVHAFTNFDILACLAAVAILVCWSHRHPALAGVAAGIGIALKLWPAFVAGALILLCLRARAWVPLARLVAATVVTWVAINLPIYLIAPKGWGEFFRLNSSRGWEGSTIYAVIAHAVGNDAWSGITPSEAVAGSGTLNIITTVALLVALVALGWFVVFRATAPRVAHIAFLAVFAFMLTNKVWSPQYSLWLVPLLALALPKWRLVFSWAALEAVYWYVRMWQFLPSNLAAPDWLADTLTVVRLGMLVAMSVLIIREAMRPESDAVRAAHGGADPLAGVLGDEAGVASPQKRKKRKQHSE</sequence>
<keyword evidence="5 9" id="KW-1133">Transmembrane helix</keyword>
<comment type="caution">
    <text evidence="10">The sequence shown here is derived from an EMBL/GenBank/DDBJ whole genome shotgun (WGS) entry which is preliminary data.</text>
</comment>
<evidence type="ECO:0000256" key="2">
    <source>
        <dbReference type="ARBA" id="ARBA00022475"/>
    </source>
</evidence>
<feature type="transmembrane region" description="Helical" evidence="9">
    <location>
        <begin position="399"/>
        <end position="427"/>
    </location>
</feature>
<dbReference type="Pfam" id="PF09594">
    <property type="entry name" value="GT87"/>
    <property type="match status" value="1"/>
</dbReference>
<comment type="subcellular location">
    <subcellularLocation>
        <location evidence="1">Cell membrane</location>
        <topology evidence="1">Multi-pass membrane protein</topology>
    </subcellularLocation>
</comment>
<dbReference type="AlphaFoldDB" id="A0A9D1UQW1"/>
<evidence type="ECO:0000256" key="9">
    <source>
        <dbReference type="SAM" id="Phobius"/>
    </source>
</evidence>
<accession>A0A9D1UQW1</accession>